<organism evidence="1 2">
    <name type="scientific">Albibacterium profundi</name>
    <dbReference type="NCBI Taxonomy" id="3134906"/>
    <lineage>
        <taxon>Bacteria</taxon>
        <taxon>Pseudomonadati</taxon>
        <taxon>Bacteroidota</taxon>
        <taxon>Sphingobacteriia</taxon>
        <taxon>Sphingobacteriales</taxon>
        <taxon>Sphingobacteriaceae</taxon>
        <taxon>Albibacterium</taxon>
    </lineage>
</organism>
<sequence>MTFEVTVDGKVIDSDIYINNDKISGASHVFEEAGIHQVIAKKEGYTDSEAIEIKSYQVDVYVAGHDFGGAVYWKNGTIVTLTDGKPSSRANDIVVDNGDVYVSGVDNDGVGNLAVYWKNGTRITMATSREYPAAYGRSIAVDNGDVYMAGEQSTLLPTGGFASRTMYWKNGTAVNLGDNGRAVEIAVENGDVHMIALETDRFKKIANYWKNGTRAELDGGDYLLTTALAVDNGDVYITGSRLVQHGSFGTGTAIYWKNGTLVTLAERTYPTDIAIDNGDVYISASDFNGSRSAAKYWKNDEEVFLTDGKQSSAETTAIAVSNGDVYVAGSYDRDAVYWKNGTLIKLEGVNAEASDIFVTRSLGEN</sequence>
<name>A0ABV5CB99_9SPHI</name>
<evidence type="ECO:0008006" key="3">
    <source>
        <dbReference type="Google" id="ProtNLM"/>
    </source>
</evidence>
<dbReference type="InterPro" id="IPR011047">
    <property type="entry name" value="Quinoprotein_ADH-like_sf"/>
</dbReference>
<dbReference type="EMBL" id="JBBVGT010000002">
    <property type="protein sequence ID" value="MFB5944800.1"/>
    <property type="molecule type" value="Genomic_DNA"/>
</dbReference>
<dbReference type="Proteomes" id="UP001580928">
    <property type="component" value="Unassembled WGS sequence"/>
</dbReference>
<gene>
    <name evidence="1" type="ORF">WKR92_03030</name>
</gene>
<evidence type="ECO:0000313" key="1">
    <source>
        <dbReference type="EMBL" id="MFB5944800.1"/>
    </source>
</evidence>
<protein>
    <recommendedName>
        <fullName evidence="3">PEGA domain-containing protein</fullName>
    </recommendedName>
</protein>
<comment type="caution">
    <text evidence="1">The sequence shown here is derived from an EMBL/GenBank/DDBJ whole genome shotgun (WGS) entry which is preliminary data.</text>
</comment>
<keyword evidence="2" id="KW-1185">Reference proteome</keyword>
<reference evidence="1 2" key="1">
    <citation type="submission" date="2024-04" db="EMBL/GenBank/DDBJ databases">
        <title>Albibacterium profundi sp. nov., isolated from sediment of the Challenger Deep of Mariana Trench.</title>
        <authorList>
            <person name="Wang Y."/>
        </authorList>
    </citation>
    <scope>NUCLEOTIDE SEQUENCE [LARGE SCALE GENOMIC DNA]</scope>
    <source>
        <strain evidence="1 2">RHL897</strain>
    </source>
</reference>
<accession>A0ABV5CB99</accession>
<dbReference type="RefSeq" id="WP_375556360.1">
    <property type="nucleotide sequence ID" value="NZ_JBBVGT010000002.1"/>
</dbReference>
<proteinExistence type="predicted"/>
<evidence type="ECO:0000313" key="2">
    <source>
        <dbReference type="Proteomes" id="UP001580928"/>
    </source>
</evidence>
<dbReference type="SUPFAM" id="SSF50998">
    <property type="entry name" value="Quinoprotein alcohol dehydrogenase-like"/>
    <property type="match status" value="1"/>
</dbReference>